<protein>
    <submittedName>
        <fullName evidence="2">Uncharacterized protein</fullName>
    </submittedName>
</protein>
<keyword evidence="1" id="KW-0732">Signal</keyword>
<dbReference type="STRING" id="450378.GCA_001661675_01992"/>
<proteinExistence type="predicted"/>
<dbReference type="Proteomes" id="UP000195807">
    <property type="component" value="Chromosome"/>
</dbReference>
<dbReference type="AlphaFoldDB" id="A0A1Z1FCD3"/>
<accession>A0A1Z1FCD3</accession>
<gene>
    <name evidence="2" type="ORF">A9D14_09880</name>
</gene>
<evidence type="ECO:0000256" key="1">
    <source>
        <dbReference type="SAM" id="SignalP"/>
    </source>
</evidence>
<sequence>MFGPAAKGFIMRAFLPVIAAASLVAALGGCTTMGQAGGGLAGDGAPQTAATCPDETREWAAWSNAMPGPGAAPTLIVTGKVFVPAGTSATLSAGPTDRMMPPSQRFTLALSSRPDAPGGWQPVRGEITPALAQYRSVIVGCDGAAVATITDIQTAH</sequence>
<feature type="signal peptide" evidence="1">
    <location>
        <begin position="1"/>
        <end position="19"/>
    </location>
</feature>
<dbReference type="KEGG" id="cman:A9D14_09880"/>
<keyword evidence="3" id="KW-1185">Reference proteome</keyword>
<dbReference type="EMBL" id="CP019602">
    <property type="protein sequence ID" value="ARU16430.1"/>
    <property type="molecule type" value="Genomic_DNA"/>
</dbReference>
<feature type="chain" id="PRO_5011745845" evidence="1">
    <location>
        <begin position="20"/>
        <end position="156"/>
    </location>
</feature>
<evidence type="ECO:0000313" key="3">
    <source>
        <dbReference type="Proteomes" id="UP000195807"/>
    </source>
</evidence>
<dbReference type="PROSITE" id="PS51257">
    <property type="entry name" value="PROKAR_LIPOPROTEIN"/>
    <property type="match status" value="1"/>
</dbReference>
<organism evidence="2 3">
    <name type="scientific">Croceicoccus marinus</name>
    <dbReference type="NCBI Taxonomy" id="450378"/>
    <lineage>
        <taxon>Bacteria</taxon>
        <taxon>Pseudomonadati</taxon>
        <taxon>Pseudomonadota</taxon>
        <taxon>Alphaproteobacteria</taxon>
        <taxon>Sphingomonadales</taxon>
        <taxon>Erythrobacteraceae</taxon>
        <taxon>Croceicoccus</taxon>
    </lineage>
</organism>
<name>A0A1Z1FCD3_9SPHN</name>
<reference evidence="2 3" key="1">
    <citation type="submission" date="2017-01" db="EMBL/GenBank/DDBJ databases">
        <title>Complete genome sequence of esterase-producing bacterium Croceicoccus marinus E4A9.</title>
        <authorList>
            <person name="Wu Y.-H."/>
            <person name="Cheng H."/>
            <person name="Xu L."/>
            <person name="Huo Y.-Y."/>
            <person name="Wang C.-S."/>
            <person name="Xu X.-W."/>
        </authorList>
    </citation>
    <scope>NUCLEOTIDE SEQUENCE [LARGE SCALE GENOMIC DNA]</scope>
    <source>
        <strain evidence="2 3">E4A9</strain>
    </source>
</reference>
<evidence type="ECO:0000313" key="2">
    <source>
        <dbReference type="EMBL" id="ARU16430.1"/>
    </source>
</evidence>